<dbReference type="AlphaFoldDB" id="A0A7D6H0W9"/>
<dbReference type="KEGG" id="nay:HYG81_09955"/>
<evidence type="ECO:0000313" key="4">
    <source>
        <dbReference type="Proteomes" id="UP000510869"/>
    </source>
</evidence>
<sequence length="104" mass="11242">MPSPNDSTDESESTDYSYVTTFDPTDGRPSEAVVTAVAAVLEADPAELPPLYDVMDPGALNDLVEHAQRRATDGTHLVWFTYEGLEVGVRSDGEIRIRDVTAAS</sequence>
<organism evidence="3 4">
    <name type="scientific">Natrinema zhouii</name>
    <dbReference type="NCBI Taxonomy" id="1710539"/>
    <lineage>
        <taxon>Archaea</taxon>
        <taxon>Methanobacteriati</taxon>
        <taxon>Methanobacteriota</taxon>
        <taxon>Stenosarchaea group</taxon>
        <taxon>Halobacteria</taxon>
        <taxon>Halobacteriales</taxon>
        <taxon>Natrialbaceae</taxon>
        <taxon>Natrinema</taxon>
    </lineage>
</organism>
<dbReference type="EMBL" id="CP059154">
    <property type="protein sequence ID" value="QLK24447.1"/>
    <property type="molecule type" value="Genomic_DNA"/>
</dbReference>
<accession>A0A7D6H0W9</accession>
<dbReference type="GeneID" id="56143530"/>
<keyword evidence="4" id="KW-1185">Reference proteome</keyword>
<dbReference type="InterPro" id="IPR040624">
    <property type="entry name" value="HalOD1"/>
</dbReference>
<evidence type="ECO:0000313" key="3">
    <source>
        <dbReference type="EMBL" id="QLK24447.1"/>
    </source>
</evidence>
<dbReference type="OrthoDB" id="327217at2157"/>
<dbReference type="Pfam" id="PF18545">
    <property type="entry name" value="HalOD1"/>
    <property type="match status" value="1"/>
</dbReference>
<evidence type="ECO:0000256" key="1">
    <source>
        <dbReference type="SAM" id="MobiDB-lite"/>
    </source>
</evidence>
<dbReference type="RefSeq" id="WP_180839532.1">
    <property type="nucleotide sequence ID" value="NZ_CP059154.1"/>
</dbReference>
<protein>
    <recommendedName>
        <fullName evidence="2">Halobacterial output domain-containing protein</fullName>
    </recommendedName>
</protein>
<feature type="domain" description="Halobacterial output" evidence="2">
    <location>
        <begin position="28"/>
        <end position="98"/>
    </location>
</feature>
<feature type="region of interest" description="Disordered" evidence="1">
    <location>
        <begin position="1"/>
        <end position="28"/>
    </location>
</feature>
<proteinExistence type="predicted"/>
<dbReference type="Proteomes" id="UP000510869">
    <property type="component" value="Chromosome"/>
</dbReference>
<name>A0A7D6H0W9_9EURY</name>
<evidence type="ECO:0000259" key="2">
    <source>
        <dbReference type="Pfam" id="PF18545"/>
    </source>
</evidence>
<gene>
    <name evidence="3" type="ORF">HYG81_09955</name>
</gene>
<reference evidence="3 4" key="1">
    <citation type="submission" date="2020-07" db="EMBL/GenBank/DDBJ databases">
        <title>Natrinema (YPL30) sp. nov. and Haloterrigena xxxxxx (YPL8) sp. nov., isolated from a salt mine.</title>
        <authorList>
            <person name="Cui H."/>
        </authorList>
    </citation>
    <scope>NUCLEOTIDE SEQUENCE [LARGE SCALE GENOMIC DNA]</scope>
    <source>
        <strain evidence="3 4">YPL13</strain>
    </source>
</reference>